<accession>A0A502FZT2</accession>
<proteinExistence type="predicted"/>
<reference evidence="2 3" key="1">
    <citation type="journal article" date="2019" name="Environ. Microbiol.">
        <title>Species interactions and distinct microbial communities in high Arctic permafrost affected cryosols are associated with the CH4 and CO2 gas fluxes.</title>
        <authorList>
            <person name="Altshuler I."/>
            <person name="Hamel J."/>
            <person name="Turney S."/>
            <person name="Magnuson E."/>
            <person name="Levesque R."/>
            <person name="Greer C."/>
            <person name="Whyte L.G."/>
        </authorList>
    </citation>
    <scope>NUCLEOTIDE SEQUENCE [LARGE SCALE GENOMIC DNA]</scope>
    <source>
        <strain evidence="2 3">E6.1</strain>
    </source>
</reference>
<dbReference type="RefSeq" id="WP_140850022.1">
    <property type="nucleotide sequence ID" value="NZ_RCZC01000002.1"/>
</dbReference>
<dbReference type="AlphaFoldDB" id="A0A502FZT2"/>
<organism evidence="2 3">
    <name type="scientific">Sphingomonas glacialis</name>
    <dbReference type="NCBI Taxonomy" id="658225"/>
    <lineage>
        <taxon>Bacteria</taxon>
        <taxon>Pseudomonadati</taxon>
        <taxon>Pseudomonadota</taxon>
        <taxon>Alphaproteobacteria</taxon>
        <taxon>Sphingomonadales</taxon>
        <taxon>Sphingomonadaceae</taxon>
        <taxon>Sphingomonas</taxon>
    </lineage>
</organism>
<dbReference type="SUPFAM" id="SSF52218">
    <property type="entry name" value="Flavoproteins"/>
    <property type="match status" value="1"/>
</dbReference>
<dbReference type="GO" id="GO:0005829">
    <property type="term" value="C:cytosol"/>
    <property type="evidence" value="ECO:0007669"/>
    <property type="project" value="TreeGrafter"/>
</dbReference>
<dbReference type="EMBL" id="RCZC01000002">
    <property type="protein sequence ID" value="TPG54881.1"/>
    <property type="molecule type" value="Genomic_DNA"/>
</dbReference>
<dbReference type="GO" id="GO:0016491">
    <property type="term" value="F:oxidoreductase activity"/>
    <property type="evidence" value="ECO:0007669"/>
    <property type="project" value="InterPro"/>
</dbReference>
<dbReference type="Gene3D" id="3.40.50.360">
    <property type="match status" value="1"/>
</dbReference>
<dbReference type="OrthoDB" id="9812295at2"/>
<dbReference type="InterPro" id="IPR029039">
    <property type="entry name" value="Flavoprotein-like_sf"/>
</dbReference>
<dbReference type="InterPro" id="IPR050712">
    <property type="entry name" value="NAD(P)H-dep_reductase"/>
</dbReference>
<sequence length="195" mass="20957">MTYTSPTLVIAGSLRPTRISPKIAAWIAALGEEATHALFETLDLADWPLPMDDEPGMPQSGHYTQDHTRAWSAKIAAAPGFVFVMPQYNGGYPAPLKNAIDHLYREWAGKPALIVTYGGHGGGRGGEQLAQVCSFVKMKPLETRPALTLPRERIEANDGQIDPAVAFASQRDEIGTALAEYAAVLATDDAAVISR</sequence>
<protein>
    <submittedName>
        <fullName evidence="2">NAD(P)H-dependent oxidoreductase</fullName>
    </submittedName>
</protein>
<dbReference type="GO" id="GO:0010181">
    <property type="term" value="F:FMN binding"/>
    <property type="evidence" value="ECO:0007669"/>
    <property type="project" value="TreeGrafter"/>
</dbReference>
<dbReference type="Pfam" id="PF03358">
    <property type="entry name" value="FMN_red"/>
    <property type="match status" value="1"/>
</dbReference>
<dbReference type="InterPro" id="IPR005025">
    <property type="entry name" value="FMN_Rdtase-like_dom"/>
</dbReference>
<comment type="caution">
    <text evidence="2">The sequence shown here is derived from an EMBL/GenBank/DDBJ whole genome shotgun (WGS) entry which is preliminary data.</text>
</comment>
<name>A0A502FZT2_9SPHN</name>
<dbReference type="PANTHER" id="PTHR30543:SF21">
    <property type="entry name" value="NAD(P)H-DEPENDENT FMN REDUCTASE LOT6"/>
    <property type="match status" value="1"/>
</dbReference>
<feature type="domain" description="NADPH-dependent FMN reductase-like" evidence="1">
    <location>
        <begin position="8"/>
        <end position="142"/>
    </location>
</feature>
<dbReference type="Proteomes" id="UP000319931">
    <property type="component" value="Unassembled WGS sequence"/>
</dbReference>
<keyword evidence="3" id="KW-1185">Reference proteome</keyword>
<evidence type="ECO:0000313" key="3">
    <source>
        <dbReference type="Proteomes" id="UP000319931"/>
    </source>
</evidence>
<evidence type="ECO:0000259" key="1">
    <source>
        <dbReference type="Pfam" id="PF03358"/>
    </source>
</evidence>
<dbReference type="PANTHER" id="PTHR30543">
    <property type="entry name" value="CHROMATE REDUCTASE"/>
    <property type="match status" value="1"/>
</dbReference>
<gene>
    <name evidence="2" type="ORF">EAH76_09765</name>
</gene>
<evidence type="ECO:0000313" key="2">
    <source>
        <dbReference type="EMBL" id="TPG54881.1"/>
    </source>
</evidence>